<comment type="caution">
    <text evidence="7">The sequence shown here is derived from an EMBL/GenBank/DDBJ whole genome shotgun (WGS) entry which is preliminary data.</text>
</comment>
<dbReference type="Pfam" id="PF07690">
    <property type="entry name" value="MFS_1"/>
    <property type="match status" value="1"/>
</dbReference>
<feature type="transmembrane region" description="Helical" evidence="5">
    <location>
        <begin position="95"/>
        <end position="114"/>
    </location>
</feature>
<evidence type="ECO:0000256" key="5">
    <source>
        <dbReference type="SAM" id="Phobius"/>
    </source>
</evidence>
<keyword evidence="2 5" id="KW-0812">Transmembrane</keyword>
<feature type="transmembrane region" description="Helical" evidence="5">
    <location>
        <begin position="40"/>
        <end position="59"/>
    </location>
</feature>
<dbReference type="InterPro" id="IPR020846">
    <property type="entry name" value="MFS_dom"/>
</dbReference>
<dbReference type="CDD" id="cd17478">
    <property type="entry name" value="MFS_FsR"/>
    <property type="match status" value="1"/>
</dbReference>
<gene>
    <name evidence="7" type="ORF">Gocc_1162</name>
</gene>
<keyword evidence="3 5" id="KW-1133">Transmembrane helix</keyword>
<organism evidence="7 8">
    <name type="scientific">Gaiella occulta</name>
    <dbReference type="NCBI Taxonomy" id="1002870"/>
    <lineage>
        <taxon>Bacteria</taxon>
        <taxon>Bacillati</taxon>
        <taxon>Actinomycetota</taxon>
        <taxon>Thermoleophilia</taxon>
        <taxon>Gaiellales</taxon>
        <taxon>Gaiellaceae</taxon>
        <taxon>Gaiella</taxon>
    </lineage>
</organism>
<evidence type="ECO:0000313" key="8">
    <source>
        <dbReference type="Proteomes" id="UP000254134"/>
    </source>
</evidence>
<feature type="transmembrane region" description="Helical" evidence="5">
    <location>
        <begin position="297"/>
        <end position="317"/>
    </location>
</feature>
<proteinExistence type="predicted"/>
<feature type="transmembrane region" description="Helical" evidence="5">
    <location>
        <begin position="245"/>
        <end position="262"/>
    </location>
</feature>
<dbReference type="Gene3D" id="1.20.1250.20">
    <property type="entry name" value="MFS general substrate transporter like domains"/>
    <property type="match status" value="2"/>
</dbReference>
<accession>A0A7M2Z020</accession>
<name>A0A7M2Z020_9ACTN</name>
<dbReference type="InterPro" id="IPR011701">
    <property type="entry name" value="MFS"/>
</dbReference>
<evidence type="ECO:0000256" key="1">
    <source>
        <dbReference type="ARBA" id="ARBA00004651"/>
    </source>
</evidence>
<sequence length="399" mass="40518">MREGIDRRAMGTLSGAHLATDFASGSVPALLPFFTGKFGLSYTLTALLMLSVLVSSSLVQPLFGLWSDRRGALWLLPGGLALAAGGLGLSTVAPSYLLVLVLVFLCGIGIAAFHPEGAKFAVFASGSKRASGMSLFNIGGNTGYALGPIVVTPLVLWLGLGWGGLVAAVPVLAVAFALLRALPYLSTLRPDAAGRGAVAPGRDDVRAMALLAAVIGLRSVAWFGLLTFVPLWVVSLGDSEAAGNRLLSLMLLSGAAGTLLLGPLADRIGLRRTLLGAQALLAPMILVFVLVGGIPGALALMIVGMCVVGTFGVTMVLSQMYLPRHVGMASGLSIGLAMGLGGIAAVGLGAVADAVDLRTALVGSAFAPALGVVLCLFLPAPAPESRLAPESQATYPLLD</sequence>
<dbReference type="InterPro" id="IPR036259">
    <property type="entry name" value="MFS_trans_sf"/>
</dbReference>
<dbReference type="OrthoDB" id="9770492at2"/>
<dbReference type="GO" id="GO:0022857">
    <property type="term" value="F:transmembrane transporter activity"/>
    <property type="evidence" value="ECO:0007669"/>
    <property type="project" value="InterPro"/>
</dbReference>
<evidence type="ECO:0000259" key="6">
    <source>
        <dbReference type="PROSITE" id="PS50850"/>
    </source>
</evidence>
<comment type="subcellular location">
    <subcellularLocation>
        <location evidence="1">Cell membrane</location>
        <topology evidence="1">Multi-pass membrane protein</topology>
    </subcellularLocation>
</comment>
<feature type="transmembrane region" description="Helical" evidence="5">
    <location>
        <begin position="329"/>
        <end position="351"/>
    </location>
</feature>
<reference evidence="8" key="2">
    <citation type="journal article" date="2019" name="MicrobiologyOpen">
        <title>High-quality draft genome sequence of Gaiella occulta isolated from a 150 meter deep mineral water borehole and comparison with the genome sequences of other deep-branching lineages of the phylum Actinobacteria.</title>
        <authorList>
            <person name="Severino R."/>
            <person name="Froufe H.J.C."/>
            <person name="Barroso C."/>
            <person name="Albuquerque L."/>
            <person name="Lobo-da-Cunha A."/>
            <person name="da Costa M.S."/>
            <person name="Egas C."/>
        </authorList>
    </citation>
    <scope>NUCLEOTIDE SEQUENCE [LARGE SCALE GENOMIC DNA]</scope>
    <source>
        <strain evidence="8">F2-233</strain>
    </source>
</reference>
<dbReference type="PROSITE" id="PS50850">
    <property type="entry name" value="MFS"/>
    <property type="match status" value="1"/>
</dbReference>
<dbReference type="GO" id="GO:0005886">
    <property type="term" value="C:plasma membrane"/>
    <property type="evidence" value="ECO:0007669"/>
    <property type="project" value="UniProtKB-SubCell"/>
</dbReference>
<feature type="transmembrane region" description="Helical" evidence="5">
    <location>
        <begin position="165"/>
        <end position="186"/>
    </location>
</feature>
<evidence type="ECO:0000256" key="3">
    <source>
        <dbReference type="ARBA" id="ARBA00022989"/>
    </source>
</evidence>
<keyword evidence="8" id="KW-1185">Reference proteome</keyword>
<feature type="transmembrane region" description="Helical" evidence="5">
    <location>
        <begin position="71"/>
        <end position="89"/>
    </location>
</feature>
<feature type="transmembrane region" description="Helical" evidence="5">
    <location>
        <begin position="207"/>
        <end position="233"/>
    </location>
</feature>
<evidence type="ECO:0000313" key="7">
    <source>
        <dbReference type="EMBL" id="RDI75364.1"/>
    </source>
</evidence>
<dbReference type="EMBL" id="QQZY01000002">
    <property type="protein sequence ID" value="RDI75364.1"/>
    <property type="molecule type" value="Genomic_DNA"/>
</dbReference>
<dbReference type="PANTHER" id="PTHR43129:SF1">
    <property type="entry name" value="FOSMIDOMYCIN RESISTANCE PROTEIN"/>
    <property type="match status" value="1"/>
</dbReference>
<evidence type="ECO:0000256" key="2">
    <source>
        <dbReference type="ARBA" id="ARBA00022692"/>
    </source>
</evidence>
<dbReference type="Proteomes" id="UP000254134">
    <property type="component" value="Unassembled WGS sequence"/>
</dbReference>
<feature type="transmembrane region" description="Helical" evidence="5">
    <location>
        <begin position="357"/>
        <end position="378"/>
    </location>
</feature>
<feature type="transmembrane region" description="Helical" evidence="5">
    <location>
        <begin position="135"/>
        <end position="159"/>
    </location>
</feature>
<dbReference type="AlphaFoldDB" id="A0A7M2Z020"/>
<dbReference type="SUPFAM" id="SSF103473">
    <property type="entry name" value="MFS general substrate transporter"/>
    <property type="match status" value="1"/>
</dbReference>
<dbReference type="PANTHER" id="PTHR43129">
    <property type="entry name" value="FOSMIDOMYCIN RESISTANCE PROTEIN"/>
    <property type="match status" value="1"/>
</dbReference>
<keyword evidence="4 5" id="KW-0472">Membrane</keyword>
<evidence type="ECO:0000256" key="4">
    <source>
        <dbReference type="ARBA" id="ARBA00023136"/>
    </source>
</evidence>
<protein>
    <submittedName>
        <fullName evidence="7">Major Facilitator Superfamily</fullName>
    </submittedName>
</protein>
<feature type="transmembrane region" description="Helical" evidence="5">
    <location>
        <begin position="12"/>
        <end position="34"/>
    </location>
</feature>
<feature type="domain" description="Major facilitator superfamily (MFS) profile" evidence="6">
    <location>
        <begin position="1"/>
        <end position="383"/>
    </location>
</feature>
<reference evidence="7 8" key="1">
    <citation type="submission" date="2018-07" db="EMBL/GenBank/DDBJ databases">
        <title>High-quality-draft genome sequence of Gaiella occulta.</title>
        <authorList>
            <person name="Severino R."/>
            <person name="Froufe H.J.C."/>
            <person name="Rainey F.A."/>
            <person name="Barroso C."/>
            <person name="Albuquerque L."/>
            <person name="Lobo-Da-Cunha A."/>
            <person name="Da Costa M.S."/>
            <person name="Egas C."/>
        </authorList>
    </citation>
    <scope>NUCLEOTIDE SEQUENCE [LARGE SCALE GENOMIC DNA]</scope>
    <source>
        <strain evidence="7 8">F2-233</strain>
    </source>
</reference>
<dbReference type="RefSeq" id="WP_114795574.1">
    <property type="nucleotide sequence ID" value="NZ_QQZY01000002.1"/>
</dbReference>